<name>A0AB38YJA8_9GAMM</name>
<comment type="similarity">
    <text evidence="1">Belongs to the LysR transcriptional regulatory family.</text>
</comment>
<organism evidence="6">
    <name type="scientific">Salinispirillum sp. LH 10-3-1</name>
    <dbReference type="NCBI Taxonomy" id="2952525"/>
    <lineage>
        <taxon>Bacteria</taxon>
        <taxon>Pseudomonadati</taxon>
        <taxon>Pseudomonadota</taxon>
        <taxon>Gammaproteobacteria</taxon>
        <taxon>Oceanospirillales</taxon>
        <taxon>Saccharospirillaceae</taxon>
        <taxon>Salinispirillum</taxon>
    </lineage>
</organism>
<gene>
    <name evidence="6" type="ORF">NFC81_05000</name>
</gene>
<evidence type="ECO:0000313" key="6">
    <source>
        <dbReference type="EMBL" id="WLD59146.1"/>
    </source>
</evidence>
<keyword evidence="4" id="KW-0804">Transcription</keyword>
<dbReference type="InterPro" id="IPR036390">
    <property type="entry name" value="WH_DNA-bd_sf"/>
</dbReference>
<dbReference type="InterPro" id="IPR000847">
    <property type="entry name" value="LysR_HTH_N"/>
</dbReference>
<dbReference type="PANTHER" id="PTHR30537:SF74">
    <property type="entry name" value="HTH-TYPE TRANSCRIPTIONAL REGULATOR TRPI"/>
    <property type="match status" value="1"/>
</dbReference>
<proteinExistence type="inferred from homology"/>
<reference evidence="6" key="1">
    <citation type="submission" date="2022-07" db="EMBL/GenBank/DDBJ databases">
        <title>Complete genome sequence of Salinispirillum sp. LH10-3-1 capable of multiple carbohydrate inversion isolated from a soda lake.</title>
        <authorList>
            <person name="Liu J."/>
            <person name="Zhai Y."/>
            <person name="Zhang H."/>
            <person name="Yang H."/>
            <person name="Qu J."/>
            <person name="Li J."/>
        </authorList>
    </citation>
    <scope>NUCLEOTIDE SEQUENCE</scope>
    <source>
        <strain evidence="6">LH 10-3-1</strain>
    </source>
</reference>
<dbReference type="Gene3D" id="1.10.10.10">
    <property type="entry name" value="Winged helix-like DNA-binding domain superfamily/Winged helix DNA-binding domain"/>
    <property type="match status" value="1"/>
</dbReference>
<keyword evidence="2" id="KW-0805">Transcription regulation</keyword>
<dbReference type="PRINTS" id="PR00039">
    <property type="entry name" value="HTHLYSR"/>
</dbReference>
<feature type="domain" description="HTH lysR-type" evidence="5">
    <location>
        <begin position="5"/>
        <end position="62"/>
    </location>
</feature>
<dbReference type="InterPro" id="IPR005119">
    <property type="entry name" value="LysR_subst-bd"/>
</dbReference>
<evidence type="ECO:0000256" key="2">
    <source>
        <dbReference type="ARBA" id="ARBA00023015"/>
    </source>
</evidence>
<dbReference type="GO" id="GO:0006351">
    <property type="term" value="P:DNA-templated transcription"/>
    <property type="evidence" value="ECO:0007669"/>
    <property type="project" value="TreeGrafter"/>
</dbReference>
<evidence type="ECO:0000256" key="3">
    <source>
        <dbReference type="ARBA" id="ARBA00023125"/>
    </source>
</evidence>
<evidence type="ECO:0000256" key="4">
    <source>
        <dbReference type="ARBA" id="ARBA00023163"/>
    </source>
</evidence>
<dbReference type="Pfam" id="PF03466">
    <property type="entry name" value="LysR_substrate"/>
    <property type="match status" value="1"/>
</dbReference>
<dbReference type="Gene3D" id="3.40.190.10">
    <property type="entry name" value="Periplasmic binding protein-like II"/>
    <property type="match status" value="2"/>
</dbReference>
<dbReference type="PANTHER" id="PTHR30537">
    <property type="entry name" value="HTH-TYPE TRANSCRIPTIONAL REGULATOR"/>
    <property type="match status" value="1"/>
</dbReference>
<dbReference type="AlphaFoldDB" id="A0AB38YJA8"/>
<dbReference type="RefSeq" id="WP_304996435.1">
    <property type="nucleotide sequence ID" value="NZ_CP101717.1"/>
</dbReference>
<dbReference type="EMBL" id="CP101717">
    <property type="protein sequence ID" value="WLD59146.1"/>
    <property type="molecule type" value="Genomic_DNA"/>
</dbReference>
<dbReference type="PROSITE" id="PS50931">
    <property type="entry name" value="HTH_LYSR"/>
    <property type="match status" value="1"/>
</dbReference>
<dbReference type="Pfam" id="PF00126">
    <property type="entry name" value="HTH_1"/>
    <property type="match status" value="1"/>
</dbReference>
<dbReference type="GO" id="GO:0043565">
    <property type="term" value="F:sequence-specific DNA binding"/>
    <property type="evidence" value="ECO:0007669"/>
    <property type="project" value="TreeGrafter"/>
</dbReference>
<dbReference type="InterPro" id="IPR058163">
    <property type="entry name" value="LysR-type_TF_proteobact-type"/>
</dbReference>
<sequence>MVSLPPLNSLRAFEASARLGSFTQAAEELNVTQAAVSQQVKLLEHHLKTALFVREAKGVRLTEAGRSYQPVLTQSFHTLRIGTEELFGERGKTLLSVRVSNSFAEHFLAARLPRFLADYPRFRVRIYSSPWSTCANDEQADIEICNGYGDWVNRQVERLTQEHWLVICSQQTLSKRGPVTDATEFLNWPRASVMGYREGWAQWFHKQGVQHLPNPSHLEFDTTTLAIRAVMSGDLVLMARSFLVADALAEGTLVQPHSGILPTQGGHYMVWRNGDQRPKVTAFCDWLRRELALHSAQAQRRGG</sequence>
<dbReference type="SUPFAM" id="SSF46785">
    <property type="entry name" value="Winged helix' DNA-binding domain"/>
    <property type="match status" value="1"/>
</dbReference>
<keyword evidence="3" id="KW-0238">DNA-binding</keyword>
<dbReference type="SUPFAM" id="SSF53850">
    <property type="entry name" value="Periplasmic binding protein-like II"/>
    <property type="match status" value="1"/>
</dbReference>
<evidence type="ECO:0000256" key="1">
    <source>
        <dbReference type="ARBA" id="ARBA00009437"/>
    </source>
</evidence>
<dbReference type="FunFam" id="1.10.10.10:FF:000038">
    <property type="entry name" value="Glycine cleavage system transcriptional activator"/>
    <property type="match status" value="1"/>
</dbReference>
<evidence type="ECO:0000259" key="5">
    <source>
        <dbReference type="PROSITE" id="PS50931"/>
    </source>
</evidence>
<accession>A0AB38YJA8</accession>
<protein>
    <submittedName>
        <fullName evidence="6">LysR substrate-binding domain-containing protein</fullName>
    </submittedName>
</protein>
<dbReference type="GO" id="GO:0003700">
    <property type="term" value="F:DNA-binding transcription factor activity"/>
    <property type="evidence" value="ECO:0007669"/>
    <property type="project" value="InterPro"/>
</dbReference>
<dbReference type="InterPro" id="IPR036388">
    <property type="entry name" value="WH-like_DNA-bd_sf"/>
</dbReference>